<proteinExistence type="predicted"/>
<accession>A0A1E3BJW8</accession>
<dbReference type="Gene3D" id="3.40.50.2000">
    <property type="entry name" value="Glycogen Phosphorylase B"/>
    <property type="match status" value="2"/>
</dbReference>
<dbReference type="InterPro" id="IPR001830">
    <property type="entry name" value="Glyco_trans_20"/>
</dbReference>
<dbReference type="GO" id="GO:0034605">
    <property type="term" value="P:cellular response to heat"/>
    <property type="evidence" value="ECO:0007669"/>
    <property type="project" value="TreeGrafter"/>
</dbReference>
<dbReference type="CDD" id="cd03788">
    <property type="entry name" value="GT20_TPS"/>
    <property type="match status" value="1"/>
</dbReference>
<comment type="caution">
    <text evidence="2">The sequence shown here is derived from an EMBL/GenBank/DDBJ whole genome shotgun (WGS) entry which is preliminary data.</text>
</comment>
<dbReference type="SUPFAM" id="SSF53756">
    <property type="entry name" value="UDP-Glycosyltransferase/glycogen phosphorylase"/>
    <property type="match status" value="1"/>
</dbReference>
<evidence type="ECO:0000313" key="2">
    <source>
        <dbReference type="EMBL" id="ODM21260.1"/>
    </source>
</evidence>
<dbReference type="EMBL" id="JXNT01000003">
    <property type="protein sequence ID" value="ODM21260.1"/>
    <property type="molecule type" value="Genomic_DNA"/>
</dbReference>
<sequence length="483" mass="54932">MATATEHRERAHNLIFVSNRLPFTIKKDDGLIQQELSNGDLVTALAGLVKPSNIRWFGAPGIKVQDGEEKRRVGDKLKETNATAVFLEDTLAHEHYNVFSNSILWPILHYQSEMNFDERAWGSYQRVNEIFADTIAAEVKDGNLVWIHDYHLMLVPKMLRARLQQQGKDCKIGFTLHSPFPAQEFWRNMEVQGELVAGVLAGDVVGFHTDEYKRNFIKSCASVLGARTDVASHVDYDGHRTFVDTFTLGIDPQKFNDSMQDTRVLARIDELEEIYEGVNVILGVDRLDHTKKLLQKLQGYEYFFNAHPELIGKVTLIQILLPSAREDGDDYEELETEINRLTVEINEKYATEDWSPLVNLHHKITFIDLTSLMCVSNVCFMASRRGGMNLIASEYIACQENRHGVLVLSELSGAVSFTKAGSITFHPSKMNEISEAIYTAIMMGEGEKEERYNYLRCYVKTHTSARYGREFINSLSHRAQVGN</sequence>
<dbReference type="Proteomes" id="UP000094569">
    <property type="component" value="Unassembled WGS sequence"/>
</dbReference>
<evidence type="ECO:0000313" key="3">
    <source>
        <dbReference type="Proteomes" id="UP000094569"/>
    </source>
</evidence>
<evidence type="ECO:0000256" key="1">
    <source>
        <dbReference type="SAM" id="Coils"/>
    </source>
</evidence>
<dbReference type="GO" id="GO:0005946">
    <property type="term" value="C:alpha,alpha-trehalose-phosphate synthase complex (UDP-forming)"/>
    <property type="evidence" value="ECO:0007669"/>
    <property type="project" value="TreeGrafter"/>
</dbReference>
<keyword evidence="3" id="KW-1185">Reference proteome</keyword>
<gene>
    <name evidence="2" type="ORF">SI65_04313</name>
</gene>
<reference evidence="2 3" key="1">
    <citation type="journal article" date="2016" name="BMC Genomics">
        <title>Comparative genomic and transcriptomic analyses of the Fuzhuan brick tea-fermentation fungus Aspergillus cristatus.</title>
        <authorList>
            <person name="Ge Y."/>
            <person name="Wang Y."/>
            <person name="Liu Y."/>
            <person name="Tan Y."/>
            <person name="Ren X."/>
            <person name="Zhang X."/>
            <person name="Hyde K.D."/>
            <person name="Liu Y."/>
            <person name="Liu Z."/>
        </authorList>
    </citation>
    <scope>NUCLEOTIDE SEQUENCE [LARGE SCALE GENOMIC DNA]</scope>
    <source>
        <strain evidence="2 3">GZAAS20.1005</strain>
    </source>
</reference>
<dbReference type="GO" id="GO:0005992">
    <property type="term" value="P:trehalose biosynthetic process"/>
    <property type="evidence" value="ECO:0007669"/>
    <property type="project" value="InterPro"/>
</dbReference>
<dbReference type="GO" id="GO:0005829">
    <property type="term" value="C:cytosol"/>
    <property type="evidence" value="ECO:0007669"/>
    <property type="project" value="TreeGrafter"/>
</dbReference>
<dbReference type="AlphaFoldDB" id="A0A1E3BJW8"/>
<name>A0A1E3BJW8_ASPCR</name>
<dbReference type="GO" id="GO:0003825">
    <property type="term" value="F:alpha,alpha-trehalose-phosphate synthase (UDP-forming) activity"/>
    <property type="evidence" value="ECO:0007669"/>
    <property type="project" value="TreeGrafter"/>
</dbReference>
<protein>
    <submittedName>
        <fullName evidence="2">Uncharacterized protein</fullName>
    </submittedName>
</protein>
<dbReference type="GO" id="GO:0004805">
    <property type="term" value="F:trehalose-phosphatase activity"/>
    <property type="evidence" value="ECO:0007669"/>
    <property type="project" value="TreeGrafter"/>
</dbReference>
<feature type="coiled-coil region" evidence="1">
    <location>
        <begin position="324"/>
        <end position="351"/>
    </location>
</feature>
<dbReference type="PANTHER" id="PTHR10788:SF75">
    <property type="entry name" value="SYNTHASE SUBUNIT OF TREHALOSE-6-PHOSPHATE SYNTHASE_PHOSPHATASE COMPLEX (EUROFUNG)"/>
    <property type="match status" value="1"/>
</dbReference>
<keyword evidence="1" id="KW-0175">Coiled coil</keyword>
<organism evidence="2 3">
    <name type="scientific">Aspergillus cristatus</name>
    <name type="common">Chinese Fuzhuan brick tea-fermentation fungus</name>
    <name type="synonym">Eurotium cristatum</name>
    <dbReference type="NCBI Taxonomy" id="573508"/>
    <lineage>
        <taxon>Eukaryota</taxon>
        <taxon>Fungi</taxon>
        <taxon>Dikarya</taxon>
        <taxon>Ascomycota</taxon>
        <taxon>Pezizomycotina</taxon>
        <taxon>Eurotiomycetes</taxon>
        <taxon>Eurotiomycetidae</taxon>
        <taxon>Eurotiales</taxon>
        <taxon>Aspergillaceae</taxon>
        <taxon>Aspergillus</taxon>
        <taxon>Aspergillus subgen. Aspergillus</taxon>
    </lineage>
</organism>
<dbReference type="STRING" id="573508.A0A1E3BJW8"/>
<dbReference type="Pfam" id="PF00982">
    <property type="entry name" value="Glyco_transf_20"/>
    <property type="match status" value="1"/>
</dbReference>
<dbReference type="OrthoDB" id="755951at2759"/>
<dbReference type="VEuPathDB" id="FungiDB:SI65_04313"/>
<dbReference type="PANTHER" id="PTHR10788">
    <property type="entry name" value="TREHALOSE-6-PHOSPHATE SYNTHASE"/>
    <property type="match status" value="1"/>
</dbReference>